<dbReference type="Pfam" id="PF12214">
    <property type="entry name" value="TPX2_importin"/>
    <property type="match status" value="1"/>
</dbReference>
<name>A0AAU9MWC6_9ASTR</name>
<evidence type="ECO:0000313" key="3">
    <source>
        <dbReference type="EMBL" id="CAH1430349.1"/>
    </source>
</evidence>
<keyword evidence="4" id="KW-1185">Reference proteome</keyword>
<feature type="region of interest" description="Disordered" evidence="1">
    <location>
        <begin position="195"/>
        <end position="242"/>
    </location>
</feature>
<evidence type="ECO:0000313" key="4">
    <source>
        <dbReference type="Proteomes" id="UP001157418"/>
    </source>
</evidence>
<dbReference type="Proteomes" id="UP001157418">
    <property type="component" value="Unassembled WGS sequence"/>
</dbReference>
<dbReference type="EMBL" id="CAKMRJ010003334">
    <property type="protein sequence ID" value="CAH1430349.1"/>
    <property type="molecule type" value="Genomic_DNA"/>
</dbReference>
<evidence type="ECO:0000256" key="1">
    <source>
        <dbReference type="SAM" id="MobiDB-lite"/>
    </source>
</evidence>
<evidence type="ECO:0000259" key="2">
    <source>
        <dbReference type="Pfam" id="PF12214"/>
    </source>
</evidence>
<comment type="caution">
    <text evidence="3">The sequence shown here is derived from an EMBL/GenBank/DDBJ whole genome shotgun (WGS) entry which is preliminary data.</text>
</comment>
<dbReference type="GO" id="GO:0005880">
    <property type="term" value="C:nuclear microtubule"/>
    <property type="evidence" value="ECO:0007669"/>
    <property type="project" value="TreeGrafter"/>
</dbReference>
<dbReference type="PANTHER" id="PTHR14326:SF15">
    <property type="entry name" value="OS06G0130200 PROTEIN"/>
    <property type="match status" value="1"/>
</dbReference>
<organism evidence="3 4">
    <name type="scientific">Lactuca virosa</name>
    <dbReference type="NCBI Taxonomy" id="75947"/>
    <lineage>
        <taxon>Eukaryota</taxon>
        <taxon>Viridiplantae</taxon>
        <taxon>Streptophyta</taxon>
        <taxon>Embryophyta</taxon>
        <taxon>Tracheophyta</taxon>
        <taxon>Spermatophyta</taxon>
        <taxon>Magnoliopsida</taxon>
        <taxon>eudicotyledons</taxon>
        <taxon>Gunneridae</taxon>
        <taxon>Pentapetalae</taxon>
        <taxon>asterids</taxon>
        <taxon>campanulids</taxon>
        <taxon>Asterales</taxon>
        <taxon>Asteraceae</taxon>
        <taxon>Cichorioideae</taxon>
        <taxon>Cichorieae</taxon>
        <taxon>Lactucinae</taxon>
        <taxon>Lactuca</taxon>
    </lineage>
</organism>
<dbReference type="InterPro" id="IPR027330">
    <property type="entry name" value="TPX2_central_dom"/>
</dbReference>
<dbReference type="GO" id="GO:0008017">
    <property type="term" value="F:microtubule binding"/>
    <property type="evidence" value="ECO:0007669"/>
    <property type="project" value="TreeGrafter"/>
</dbReference>
<sequence>MDEVQEMMEALAINKSWFYESVDLKYEFDACQFFDFSVDETDYDVQEAERWFRYAREYPPAPYMIKIKLTDVTTSAPANVHSTNTPKPEADESVSASILTPSDWRMPSPEEKTEGLKYHNLFADDDHIVKAKPKSANKLCKQSRAFMKPTASHLAKQINSVDIQTHSGCDTEDTKRQKLEIGFLRKVAQLKHQTPFSHKMTAKASQLEASSNTRSKTTIPRKPKLMTEERARRRRFRSQSEPEANIYTFKALPLNRKILESPTLPIRKKSMPHNVAFKDMDTHNY</sequence>
<dbReference type="GO" id="GO:0030295">
    <property type="term" value="F:protein kinase activator activity"/>
    <property type="evidence" value="ECO:0007669"/>
    <property type="project" value="TreeGrafter"/>
</dbReference>
<dbReference type="GO" id="GO:0060236">
    <property type="term" value="P:regulation of mitotic spindle organization"/>
    <property type="evidence" value="ECO:0007669"/>
    <property type="project" value="InterPro"/>
</dbReference>
<dbReference type="PANTHER" id="PTHR14326">
    <property type="entry name" value="TARGETING PROTEIN FOR XKLP2"/>
    <property type="match status" value="1"/>
</dbReference>
<protein>
    <recommendedName>
        <fullName evidence="2">TPX2 central domain-containing protein</fullName>
    </recommendedName>
</protein>
<feature type="region of interest" description="Disordered" evidence="1">
    <location>
        <begin position="78"/>
        <end position="111"/>
    </location>
</feature>
<dbReference type="GO" id="GO:0090307">
    <property type="term" value="P:mitotic spindle assembly"/>
    <property type="evidence" value="ECO:0007669"/>
    <property type="project" value="TreeGrafter"/>
</dbReference>
<dbReference type="InterPro" id="IPR009675">
    <property type="entry name" value="TPX2_fam"/>
</dbReference>
<feature type="compositionally biased region" description="Polar residues" evidence="1">
    <location>
        <begin position="203"/>
        <end position="218"/>
    </location>
</feature>
<dbReference type="GO" id="GO:0005819">
    <property type="term" value="C:spindle"/>
    <property type="evidence" value="ECO:0007669"/>
    <property type="project" value="InterPro"/>
</dbReference>
<feature type="domain" description="TPX2 central" evidence="2">
    <location>
        <begin position="216"/>
        <end position="279"/>
    </location>
</feature>
<reference evidence="3 4" key="1">
    <citation type="submission" date="2022-01" db="EMBL/GenBank/DDBJ databases">
        <authorList>
            <person name="Xiong W."/>
            <person name="Schranz E."/>
        </authorList>
    </citation>
    <scope>NUCLEOTIDE SEQUENCE [LARGE SCALE GENOMIC DNA]</scope>
</reference>
<dbReference type="AlphaFoldDB" id="A0AAU9MWC6"/>
<accession>A0AAU9MWC6</accession>
<gene>
    <name evidence="3" type="ORF">LVIROSA_LOCUS17130</name>
</gene>
<proteinExistence type="predicted"/>